<dbReference type="InterPro" id="IPR041682">
    <property type="entry name" value="AAA_14"/>
</dbReference>
<gene>
    <name evidence="3" type="ORF">A2955_00685</name>
</gene>
<evidence type="ECO:0000313" key="4">
    <source>
        <dbReference type="Proteomes" id="UP000177501"/>
    </source>
</evidence>
<evidence type="ECO:0000259" key="1">
    <source>
        <dbReference type="Pfam" id="PF13173"/>
    </source>
</evidence>
<dbReference type="STRING" id="1802514.A2955_00685"/>
<proteinExistence type="predicted"/>
<accession>A0A1F8B086</accession>
<dbReference type="Pfam" id="PF13635">
    <property type="entry name" value="DUF4143"/>
    <property type="match status" value="1"/>
</dbReference>
<feature type="domain" description="DUF4143" evidence="2">
    <location>
        <begin position="198"/>
        <end position="354"/>
    </location>
</feature>
<feature type="domain" description="AAA" evidence="1">
    <location>
        <begin position="16"/>
        <end position="140"/>
    </location>
</feature>
<dbReference type="Proteomes" id="UP000177501">
    <property type="component" value="Unassembled WGS sequence"/>
</dbReference>
<dbReference type="InterPro" id="IPR027417">
    <property type="entry name" value="P-loop_NTPase"/>
</dbReference>
<reference evidence="3 4" key="1">
    <citation type="journal article" date="2016" name="Nat. Commun.">
        <title>Thousands of microbial genomes shed light on interconnected biogeochemical processes in an aquifer system.</title>
        <authorList>
            <person name="Anantharaman K."/>
            <person name="Brown C.T."/>
            <person name="Hug L.A."/>
            <person name="Sharon I."/>
            <person name="Castelle C.J."/>
            <person name="Probst A.J."/>
            <person name="Thomas B.C."/>
            <person name="Singh A."/>
            <person name="Wilkins M.J."/>
            <person name="Karaoz U."/>
            <person name="Brodie E.L."/>
            <person name="Williams K.H."/>
            <person name="Hubbard S.S."/>
            <person name="Banfield J.F."/>
        </authorList>
    </citation>
    <scope>NUCLEOTIDE SEQUENCE [LARGE SCALE GENOMIC DNA]</scope>
</reference>
<evidence type="ECO:0000313" key="3">
    <source>
        <dbReference type="EMBL" id="OGM56848.1"/>
    </source>
</evidence>
<dbReference type="EMBL" id="MGHA01000072">
    <property type="protein sequence ID" value="OGM56848.1"/>
    <property type="molecule type" value="Genomic_DNA"/>
</dbReference>
<dbReference type="PANTHER" id="PTHR43566">
    <property type="entry name" value="CONSERVED PROTEIN"/>
    <property type="match status" value="1"/>
</dbReference>
<protein>
    <recommendedName>
        <fullName evidence="5">AAA+ ATPase domain-containing protein</fullName>
    </recommendedName>
</protein>
<name>A0A1F8B086_9BACT</name>
<dbReference type="InterPro" id="IPR036388">
    <property type="entry name" value="WH-like_DNA-bd_sf"/>
</dbReference>
<dbReference type="Pfam" id="PF13173">
    <property type="entry name" value="AAA_14"/>
    <property type="match status" value="1"/>
</dbReference>
<dbReference type="InterPro" id="IPR025420">
    <property type="entry name" value="DUF4143"/>
</dbReference>
<sequence>MKRLAEAKIKSWFESNKILLVLGARQVGKTTLLKHIFHSASSQFLNLDIEIDKRRLLAASSLPPSDALISLGKPKVLVIDEAQRLPEVGRIVKGWYDVGVKTKIVLSGSSSLDLLDRFAESLAGRNVKVFLSSLVFQEVLSAQTWYSVKFGQKQLENFSDQINSLILLNLVFGSYPEVITSVDKIQYLTNLTSDYLLKDVLQLGLVKNPTLIHKLLSLLAYQSGSVVSVNELSNSLNVSRQTIERYLDLLERTYVIFRLSSYSTNPRKEIAKSQKVYFWDTGVRNALIGEFNLNLLRSDIGQLWENWVVAEFAKKNTLAGSTDKLYFWRSRSGSEVDLVVKKYDGTLLAYEIKWTSSKALTKAFTGQYHVPVTLINKNNFVRILI</sequence>
<evidence type="ECO:0000259" key="2">
    <source>
        <dbReference type="Pfam" id="PF13635"/>
    </source>
</evidence>
<dbReference type="InterPro" id="IPR036390">
    <property type="entry name" value="WH_DNA-bd_sf"/>
</dbReference>
<organism evidence="3 4">
    <name type="scientific">Candidatus Woesebacteria bacterium RIFCSPLOWO2_01_FULL_37_19</name>
    <dbReference type="NCBI Taxonomy" id="1802514"/>
    <lineage>
        <taxon>Bacteria</taxon>
        <taxon>Candidatus Woeseibacteriota</taxon>
    </lineage>
</organism>
<dbReference type="SUPFAM" id="SSF46785">
    <property type="entry name" value="Winged helix' DNA-binding domain"/>
    <property type="match status" value="1"/>
</dbReference>
<dbReference type="Gene3D" id="1.10.10.10">
    <property type="entry name" value="Winged helix-like DNA-binding domain superfamily/Winged helix DNA-binding domain"/>
    <property type="match status" value="1"/>
</dbReference>
<dbReference type="SUPFAM" id="SSF52540">
    <property type="entry name" value="P-loop containing nucleoside triphosphate hydrolases"/>
    <property type="match status" value="1"/>
</dbReference>
<evidence type="ECO:0008006" key="5">
    <source>
        <dbReference type="Google" id="ProtNLM"/>
    </source>
</evidence>
<dbReference type="PANTHER" id="PTHR43566:SF1">
    <property type="entry name" value="AAA+ ATPASE DOMAIN-CONTAINING PROTEIN"/>
    <property type="match status" value="1"/>
</dbReference>
<comment type="caution">
    <text evidence="3">The sequence shown here is derived from an EMBL/GenBank/DDBJ whole genome shotgun (WGS) entry which is preliminary data.</text>
</comment>
<dbReference type="Gene3D" id="3.40.50.300">
    <property type="entry name" value="P-loop containing nucleotide triphosphate hydrolases"/>
    <property type="match status" value="1"/>
</dbReference>
<dbReference type="AlphaFoldDB" id="A0A1F8B086"/>